<evidence type="ECO:0000313" key="3">
    <source>
        <dbReference type="Proteomes" id="UP001552299"/>
    </source>
</evidence>
<dbReference type="EMBL" id="JANQDX010000005">
    <property type="protein sequence ID" value="KAL0924225.1"/>
    <property type="molecule type" value="Genomic_DNA"/>
</dbReference>
<evidence type="ECO:0000256" key="1">
    <source>
        <dbReference type="SAM" id="Phobius"/>
    </source>
</evidence>
<keyword evidence="1" id="KW-0812">Transmembrane</keyword>
<keyword evidence="3" id="KW-1185">Reference proteome</keyword>
<reference evidence="2 3" key="1">
    <citation type="journal article" date="2024" name="Plant Biotechnol. J.">
        <title>Dendrobium thyrsiflorum genome and its molecular insights into genes involved in important horticultural traits.</title>
        <authorList>
            <person name="Chen B."/>
            <person name="Wang J.Y."/>
            <person name="Zheng P.J."/>
            <person name="Li K.L."/>
            <person name="Liang Y.M."/>
            <person name="Chen X.F."/>
            <person name="Zhang C."/>
            <person name="Zhao X."/>
            <person name="He X."/>
            <person name="Zhang G.Q."/>
            <person name="Liu Z.J."/>
            <person name="Xu Q."/>
        </authorList>
    </citation>
    <scope>NUCLEOTIDE SEQUENCE [LARGE SCALE GENOMIC DNA]</scope>
    <source>
        <strain evidence="2">GZMU011</strain>
    </source>
</reference>
<comment type="caution">
    <text evidence="2">The sequence shown here is derived from an EMBL/GenBank/DDBJ whole genome shotgun (WGS) entry which is preliminary data.</text>
</comment>
<keyword evidence="1" id="KW-1133">Transmembrane helix</keyword>
<dbReference type="AlphaFoldDB" id="A0ABD0VGY9"/>
<keyword evidence="1" id="KW-0472">Membrane</keyword>
<protein>
    <submittedName>
        <fullName evidence="2">Uncharacterized protein</fullName>
    </submittedName>
</protein>
<feature type="transmembrane region" description="Helical" evidence="1">
    <location>
        <begin position="62"/>
        <end position="82"/>
    </location>
</feature>
<proteinExistence type="predicted"/>
<sequence length="84" mass="9914">MRFHIPPHATFFSKLPAAYSPGFANFKAYLGLWIWLQNPIFLCRARDFGSESSNHLSFFRNFYSTIHMHHLFLLMFLIDAAYPK</sequence>
<dbReference type="Proteomes" id="UP001552299">
    <property type="component" value="Unassembled WGS sequence"/>
</dbReference>
<name>A0ABD0VGY9_DENTH</name>
<accession>A0ABD0VGY9</accession>
<organism evidence="2 3">
    <name type="scientific">Dendrobium thyrsiflorum</name>
    <name type="common">Pinecone-like raceme dendrobium</name>
    <name type="synonym">Orchid</name>
    <dbReference type="NCBI Taxonomy" id="117978"/>
    <lineage>
        <taxon>Eukaryota</taxon>
        <taxon>Viridiplantae</taxon>
        <taxon>Streptophyta</taxon>
        <taxon>Embryophyta</taxon>
        <taxon>Tracheophyta</taxon>
        <taxon>Spermatophyta</taxon>
        <taxon>Magnoliopsida</taxon>
        <taxon>Liliopsida</taxon>
        <taxon>Asparagales</taxon>
        <taxon>Orchidaceae</taxon>
        <taxon>Epidendroideae</taxon>
        <taxon>Malaxideae</taxon>
        <taxon>Dendrobiinae</taxon>
        <taxon>Dendrobium</taxon>
    </lineage>
</organism>
<evidence type="ECO:0000313" key="2">
    <source>
        <dbReference type="EMBL" id="KAL0924225.1"/>
    </source>
</evidence>
<gene>
    <name evidence="2" type="ORF">M5K25_005039</name>
</gene>